<feature type="domain" description="GGDEF" evidence="3">
    <location>
        <begin position="492"/>
        <end position="624"/>
    </location>
</feature>
<keyword evidence="1" id="KW-0472">Membrane</keyword>
<dbReference type="AlphaFoldDB" id="D9SPE7"/>
<dbReference type="InterPro" id="IPR001633">
    <property type="entry name" value="EAL_dom"/>
</dbReference>
<name>D9SPE7_CLOC7</name>
<dbReference type="SMART" id="SM00267">
    <property type="entry name" value="GGDEF"/>
    <property type="match status" value="1"/>
</dbReference>
<dbReference type="NCBIfam" id="TIGR00254">
    <property type="entry name" value="GGDEF"/>
    <property type="match status" value="1"/>
</dbReference>
<dbReference type="PANTHER" id="PTHR44757:SF2">
    <property type="entry name" value="BIOFILM ARCHITECTURE MAINTENANCE PROTEIN MBAA"/>
    <property type="match status" value="1"/>
</dbReference>
<keyword evidence="5" id="KW-1185">Reference proteome</keyword>
<dbReference type="STRING" id="573061.Clocel_0212"/>
<evidence type="ECO:0000259" key="2">
    <source>
        <dbReference type="PROSITE" id="PS50883"/>
    </source>
</evidence>
<reference evidence="4 5" key="1">
    <citation type="submission" date="2010-08" db="EMBL/GenBank/DDBJ databases">
        <title>Complete sequence of Clostridium cellulovorans 743B.</title>
        <authorList>
            <consortium name="US DOE Joint Genome Institute"/>
            <person name="Lucas S."/>
            <person name="Copeland A."/>
            <person name="Lapidus A."/>
            <person name="Cheng J.-F."/>
            <person name="Bruce D."/>
            <person name="Goodwin L."/>
            <person name="Pitluck S."/>
            <person name="Chertkov O."/>
            <person name="Detter J.C."/>
            <person name="Han C."/>
            <person name="Tapia R."/>
            <person name="Land M."/>
            <person name="Hauser L."/>
            <person name="Chang Y.-J."/>
            <person name="Jeffries C."/>
            <person name="Kyrpides N."/>
            <person name="Ivanova N."/>
            <person name="Mikhailova N."/>
            <person name="Hemme C.L."/>
            <person name="Woyke T."/>
        </authorList>
    </citation>
    <scope>NUCLEOTIDE SEQUENCE [LARGE SCALE GENOMIC DNA]</scope>
    <source>
        <strain evidence="5">ATCC 35296 / DSM 3052 / OCM 3 / 743B</strain>
    </source>
</reference>
<sequence>MYKEIKNSVPITTVVSSILLLVFALLAVITKVYSFPFILGVTFSLSGVFLLIILKLYNINTALVVAIIAQLAEIISSDYPYWGFIFVLEIAFVGLYSIWKPKNNLIFGDLLFWIFIGIPVSAVAYYTLFYNGGWDAYIMRISADIICGLSSCAFVDGLLTYVPTEKLLKKLGKTDDSIQFLKFLFVFISVILSVSILSTFIISGFNTYSAVNEKNEQIVQDYLDDIRREVSVMDKNQQAQLLFYGVLQAGQLEELIEKLQSEKKADIIITDTSNKVVATNIDKVKHGQVFDWQKDTLTVKELEGVYAVTPYKKYGRIETEAWAEGNYFYTREIGLLDLKLIVSFPIKQIQQEVLNNYASKFRFVMYFIIFSLLVAVVTNRLLVKSIKKLSAATTAVPVRIKNAEQIEWPNSGIYEVKQLITNFKDMSDNFKKMFMESQELNKTLALQADELLKSEVKLHKLAYYDTLTNLPNRHMFKMYLEEKLQMARKNNNIIGVIFIDLNQFKKINDTMGHSAGDDLLAIFSKRFISIKSDNTEVFRLGGDEFVFVVIAEEENQVKLFGEEIAKIFIKPVELLGAILSVTGSIGISMYPKDGQDLDTLVKYADLAMYRSKEMGGCNIEYFNKEIHRDFEENMILETGIRKALEDNEFELYYQPKINAQTGAITSCEALIRWKHLDLGYVSPMKFITVAEKSGLIFQIDKWVINEACRQNVQWQLEGRKKIPVSVNVSAKHFFEGQLVDVVKEALKNNGIEPKYLRVEITEGVLIKDKQFVADIIKRLAGLGVLVSLDDFGTGYSSFSHLFQLPISELKLDREFIQGIDKYEKKGAMVKIMIEFAHNLELNVVAEGIETLEEYKFLQEIKCDELQGYLFSKPVKNEEFKDLISAVNINV</sequence>
<dbReference type="SUPFAM" id="SSF55073">
    <property type="entry name" value="Nucleotide cyclase"/>
    <property type="match status" value="1"/>
</dbReference>
<dbReference type="Pfam" id="PF00563">
    <property type="entry name" value="EAL"/>
    <property type="match status" value="1"/>
</dbReference>
<dbReference type="InterPro" id="IPR000160">
    <property type="entry name" value="GGDEF_dom"/>
</dbReference>
<feature type="transmembrane region" description="Helical" evidence="1">
    <location>
        <begin position="363"/>
        <end position="383"/>
    </location>
</feature>
<dbReference type="eggNOG" id="COG5001">
    <property type="taxonomic scope" value="Bacteria"/>
</dbReference>
<dbReference type="PANTHER" id="PTHR44757">
    <property type="entry name" value="DIGUANYLATE CYCLASE DGCP"/>
    <property type="match status" value="1"/>
</dbReference>
<proteinExistence type="predicted"/>
<gene>
    <name evidence="4" type="ordered locus">Clocel_0212</name>
</gene>
<dbReference type="InterPro" id="IPR043128">
    <property type="entry name" value="Rev_trsase/Diguanyl_cyclase"/>
</dbReference>
<dbReference type="OrthoDB" id="9762141at2"/>
<dbReference type="InterPro" id="IPR035919">
    <property type="entry name" value="EAL_sf"/>
</dbReference>
<keyword evidence="1" id="KW-0812">Transmembrane</keyword>
<evidence type="ECO:0000313" key="5">
    <source>
        <dbReference type="Proteomes" id="UP000002730"/>
    </source>
</evidence>
<dbReference type="HOGENOM" id="CLU_000445_70_46_9"/>
<feature type="domain" description="EAL" evidence="2">
    <location>
        <begin position="633"/>
        <end position="887"/>
    </location>
</feature>
<evidence type="ECO:0000313" key="4">
    <source>
        <dbReference type="EMBL" id="ADL49996.1"/>
    </source>
</evidence>
<keyword evidence="1" id="KW-1133">Transmembrane helix</keyword>
<feature type="transmembrane region" description="Helical" evidence="1">
    <location>
        <begin position="81"/>
        <end position="98"/>
    </location>
</feature>
<feature type="transmembrane region" description="Helical" evidence="1">
    <location>
        <begin position="141"/>
        <end position="162"/>
    </location>
</feature>
<dbReference type="CDD" id="cd01948">
    <property type="entry name" value="EAL"/>
    <property type="match status" value="1"/>
</dbReference>
<dbReference type="PROSITE" id="PS50887">
    <property type="entry name" value="GGDEF"/>
    <property type="match status" value="1"/>
</dbReference>
<feature type="transmembrane region" description="Helical" evidence="1">
    <location>
        <begin position="183"/>
        <end position="205"/>
    </location>
</feature>
<dbReference type="SUPFAM" id="SSF141868">
    <property type="entry name" value="EAL domain-like"/>
    <property type="match status" value="1"/>
</dbReference>
<protein>
    <submittedName>
        <fullName evidence="4">Diguanylate cyclase/phosphodiesterase</fullName>
    </submittedName>
</protein>
<dbReference type="PROSITE" id="PS50883">
    <property type="entry name" value="EAL"/>
    <property type="match status" value="1"/>
</dbReference>
<dbReference type="CDD" id="cd01949">
    <property type="entry name" value="GGDEF"/>
    <property type="match status" value="1"/>
</dbReference>
<feature type="transmembrane region" description="Helical" evidence="1">
    <location>
        <begin position="9"/>
        <end position="29"/>
    </location>
</feature>
<dbReference type="InterPro" id="IPR029787">
    <property type="entry name" value="Nucleotide_cyclase"/>
</dbReference>
<dbReference type="RefSeq" id="WP_010075242.1">
    <property type="nucleotide sequence ID" value="NC_014393.1"/>
</dbReference>
<dbReference type="EMBL" id="CP002160">
    <property type="protein sequence ID" value="ADL49996.1"/>
    <property type="molecule type" value="Genomic_DNA"/>
</dbReference>
<accession>D9SPE7</accession>
<evidence type="ECO:0000256" key="1">
    <source>
        <dbReference type="SAM" id="Phobius"/>
    </source>
</evidence>
<organism evidence="4 5">
    <name type="scientific">Clostridium cellulovorans (strain ATCC 35296 / DSM 3052 / OCM 3 / 743B)</name>
    <dbReference type="NCBI Taxonomy" id="573061"/>
    <lineage>
        <taxon>Bacteria</taxon>
        <taxon>Bacillati</taxon>
        <taxon>Bacillota</taxon>
        <taxon>Clostridia</taxon>
        <taxon>Eubacteriales</taxon>
        <taxon>Clostridiaceae</taxon>
        <taxon>Clostridium</taxon>
    </lineage>
</organism>
<feature type="transmembrane region" description="Helical" evidence="1">
    <location>
        <begin position="110"/>
        <end position="129"/>
    </location>
</feature>
<evidence type="ECO:0000259" key="3">
    <source>
        <dbReference type="PROSITE" id="PS50887"/>
    </source>
</evidence>
<dbReference type="Proteomes" id="UP000002730">
    <property type="component" value="Chromosome"/>
</dbReference>
<dbReference type="KEGG" id="ccb:Clocel_0212"/>
<dbReference type="SMART" id="SM00052">
    <property type="entry name" value="EAL"/>
    <property type="match status" value="1"/>
</dbReference>
<dbReference type="Pfam" id="PF00990">
    <property type="entry name" value="GGDEF"/>
    <property type="match status" value="1"/>
</dbReference>
<dbReference type="InterPro" id="IPR052155">
    <property type="entry name" value="Biofilm_reg_signaling"/>
</dbReference>
<dbReference type="Gene3D" id="3.30.70.270">
    <property type="match status" value="1"/>
</dbReference>
<dbReference type="Gene3D" id="3.20.20.450">
    <property type="entry name" value="EAL domain"/>
    <property type="match status" value="1"/>
</dbReference>